<gene>
    <name evidence="1" type="ORF">AB675_8620</name>
</gene>
<dbReference type="Proteomes" id="UP000038010">
    <property type="component" value="Unassembled WGS sequence"/>
</dbReference>
<evidence type="ECO:0000313" key="2">
    <source>
        <dbReference type="Proteomes" id="UP000038010"/>
    </source>
</evidence>
<sequence>MPSVPPFSRSEKVADYEGKCKPVVWKEHGVRSIDGTQIKLLEGAFSDAQPEQERQKIVVLYFQGNASSLPPRLPYLSRIMRSVKDQASDRVALTLVALSYRGFWTSSGRATQPGLELDAEAALEWVLQRYGEDHKIIIWGQSIGTGVANLAAARLCRNDPKQFKRISGLLLETPFVNMRALLLGMYPQKWLPYRYLSPFLRSTWESGKALEEIGNRRSGIRMMLLQAGNDEIVPEGQARILEKLCVAKGISVQRQVVSGALHQDIMTKSPGRVKIVDFICSFATESSRQARR</sequence>
<dbReference type="PANTHER" id="PTHR12277">
    <property type="entry name" value="ALPHA/BETA HYDROLASE DOMAIN-CONTAINING PROTEIN"/>
    <property type="match status" value="1"/>
</dbReference>
<evidence type="ECO:0000313" key="1">
    <source>
        <dbReference type="EMBL" id="KPI44558.1"/>
    </source>
</evidence>
<proteinExistence type="predicted"/>
<dbReference type="GO" id="GO:0008474">
    <property type="term" value="F:palmitoyl-(protein) hydrolase activity"/>
    <property type="evidence" value="ECO:0007669"/>
    <property type="project" value="TreeGrafter"/>
</dbReference>
<accession>A0A0N0NR14</accession>
<organism evidence="1 2">
    <name type="scientific">Cyphellophora attinorum</name>
    <dbReference type="NCBI Taxonomy" id="1664694"/>
    <lineage>
        <taxon>Eukaryota</taxon>
        <taxon>Fungi</taxon>
        <taxon>Dikarya</taxon>
        <taxon>Ascomycota</taxon>
        <taxon>Pezizomycotina</taxon>
        <taxon>Eurotiomycetes</taxon>
        <taxon>Chaetothyriomycetidae</taxon>
        <taxon>Chaetothyriales</taxon>
        <taxon>Cyphellophoraceae</taxon>
        <taxon>Cyphellophora</taxon>
    </lineage>
</organism>
<dbReference type="STRING" id="1664694.A0A0N0NR14"/>
<dbReference type="OrthoDB" id="10249433at2759"/>
<name>A0A0N0NR14_9EURO</name>
<dbReference type="GeneID" id="28740961"/>
<dbReference type="PANTHER" id="PTHR12277:SF64">
    <property type="entry name" value="SUPERFAMILY HYDROLASE, PUTATIVE (AFU_ORTHOLOGUE AFUA_3G01760)-RELATED"/>
    <property type="match status" value="1"/>
</dbReference>
<comment type="caution">
    <text evidence="1">The sequence shown here is derived from an EMBL/GenBank/DDBJ whole genome shotgun (WGS) entry which is preliminary data.</text>
</comment>
<dbReference type="GO" id="GO:0016020">
    <property type="term" value="C:membrane"/>
    <property type="evidence" value="ECO:0007669"/>
    <property type="project" value="TreeGrafter"/>
</dbReference>
<dbReference type="EMBL" id="LFJN01000003">
    <property type="protein sequence ID" value="KPI44558.1"/>
    <property type="molecule type" value="Genomic_DNA"/>
</dbReference>
<dbReference type="AlphaFoldDB" id="A0A0N0NR14"/>
<protein>
    <submittedName>
        <fullName evidence="1">Protein bem46</fullName>
    </submittedName>
</protein>
<dbReference type="InterPro" id="IPR029058">
    <property type="entry name" value="AB_hydrolase_fold"/>
</dbReference>
<reference evidence="1 2" key="1">
    <citation type="submission" date="2015-06" db="EMBL/GenBank/DDBJ databases">
        <title>Draft genome of the ant-associated black yeast Phialophora attae CBS 131958.</title>
        <authorList>
            <person name="Moreno L.F."/>
            <person name="Stielow B.J."/>
            <person name="de Hoog S."/>
            <person name="Vicente V.A."/>
            <person name="Weiss V.A."/>
            <person name="de Vries M."/>
            <person name="Cruz L.M."/>
            <person name="Souza E.M."/>
        </authorList>
    </citation>
    <scope>NUCLEOTIDE SEQUENCE [LARGE SCALE GENOMIC DNA]</scope>
    <source>
        <strain evidence="1 2">CBS 131958</strain>
    </source>
</reference>
<keyword evidence="2" id="KW-1185">Reference proteome</keyword>
<dbReference type="SUPFAM" id="SSF53474">
    <property type="entry name" value="alpha/beta-Hydrolases"/>
    <property type="match status" value="1"/>
</dbReference>
<dbReference type="Gene3D" id="3.40.50.1820">
    <property type="entry name" value="alpha/beta hydrolase"/>
    <property type="match status" value="1"/>
</dbReference>
<dbReference type="RefSeq" id="XP_018004521.1">
    <property type="nucleotide sequence ID" value="XM_018149081.1"/>
</dbReference>
<dbReference type="VEuPathDB" id="FungiDB:AB675_8620"/>